<dbReference type="RefSeq" id="WP_153748449.1">
    <property type="nucleotide sequence ID" value="NZ_BAAADI010000011.1"/>
</dbReference>
<proteinExistence type="predicted"/>
<keyword evidence="1" id="KW-0812">Transmembrane</keyword>
<gene>
    <name evidence="2" type="ORF">GH815_09060</name>
</gene>
<sequence>MSQHFAFPADPAPLAAVEPGAPVPLADEIARARQVLVGAEDALGSSIRAHEEWRDDAGGYAAGLSCPEGKETYDRVAELFAARLAILRARAGRLQADRERLDRLSAEAMLAPAGRVPEALVGLVVQYGRGQIPPDDPFSTPAIPQRHLAGMSPAHLLADPIEKHLWGPTPRFWSFGRFRLILHVGGLLVLGAVLFHLISPMPGPGSAARGAMQPAGSLGQPVTPAFGLLQKPSGHGLIGGSGAGPLEALVSRVTGLPSLTTMVPSALGDAGLLTGK</sequence>
<accession>A0A844BJD5</accession>
<organism evidence="2 3">
    <name type="scientific">Rhodovulum strictum</name>
    <dbReference type="NCBI Taxonomy" id="58314"/>
    <lineage>
        <taxon>Bacteria</taxon>
        <taxon>Pseudomonadati</taxon>
        <taxon>Pseudomonadota</taxon>
        <taxon>Alphaproteobacteria</taxon>
        <taxon>Rhodobacterales</taxon>
        <taxon>Paracoccaceae</taxon>
        <taxon>Rhodovulum</taxon>
    </lineage>
</organism>
<keyword evidence="1" id="KW-0472">Membrane</keyword>
<reference evidence="2 3" key="1">
    <citation type="submission" date="2019-11" db="EMBL/GenBank/DDBJ databases">
        <title>Draft Whole-Genome sequence of the marine photosynthetic bacterium Rhodovulum strictum DSM 11289.</title>
        <authorList>
            <person name="Kyndt J.A."/>
            <person name="Meyer T.E."/>
        </authorList>
    </citation>
    <scope>NUCLEOTIDE SEQUENCE [LARGE SCALE GENOMIC DNA]</scope>
    <source>
        <strain evidence="2 3">DSM 11289</strain>
    </source>
</reference>
<feature type="transmembrane region" description="Helical" evidence="1">
    <location>
        <begin position="180"/>
        <end position="198"/>
    </location>
</feature>
<evidence type="ECO:0000256" key="1">
    <source>
        <dbReference type="SAM" id="Phobius"/>
    </source>
</evidence>
<protein>
    <submittedName>
        <fullName evidence="2">Uncharacterized protein</fullName>
    </submittedName>
</protein>
<dbReference type="Proteomes" id="UP000466730">
    <property type="component" value="Unassembled WGS sequence"/>
</dbReference>
<evidence type="ECO:0000313" key="2">
    <source>
        <dbReference type="EMBL" id="MRH21142.1"/>
    </source>
</evidence>
<dbReference type="EMBL" id="WJPO01000011">
    <property type="protein sequence ID" value="MRH21142.1"/>
    <property type="molecule type" value="Genomic_DNA"/>
</dbReference>
<comment type="caution">
    <text evidence="2">The sequence shown here is derived from an EMBL/GenBank/DDBJ whole genome shotgun (WGS) entry which is preliminary data.</text>
</comment>
<dbReference type="AlphaFoldDB" id="A0A844BJD5"/>
<keyword evidence="3" id="KW-1185">Reference proteome</keyword>
<name>A0A844BJD5_9RHOB</name>
<evidence type="ECO:0000313" key="3">
    <source>
        <dbReference type="Proteomes" id="UP000466730"/>
    </source>
</evidence>
<keyword evidence="1" id="KW-1133">Transmembrane helix</keyword>